<proteinExistence type="predicted"/>
<name>A0A6M3J3E0_9ZZZZ</name>
<evidence type="ECO:0000313" key="3">
    <source>
        <dbReference type="EMBL" id="QJA74405.1"/>
    </source>
</evidence>
<evidence type="ECO:0000259" key="1">
    <source>
        <dbReference type="Pfam" id="PF07603"/>
    </source>
</evidence>
<dbReference type="EMBL" id="MT142095">
    <property type="protein sequence ID" value="QJA74405.1"/>
    <property type="molecule type" value="Genomic_DNA"/>
</dbReference>
<evidence type="ECO:0000313" key="2">
    <source>
        <dbReference type="EMBL" id="QJA63825.1"/>
    </source>
</evidence>
<dbReference type="EMBL" id="MT144910">
    <property type="protein sequence ID" value="QJI01258.1"/>
    <property type="molecule type" value="Genomic_DNA"/>
</dbReference>
<dbReference type="InterPro" id="IPR011460">
    <property type="entry name" value="Lcl_C"/>
</dbReference>
<sequence length="366" mass="37713">MSPLRQPAQQGLLKTGQTTAYAANDDGDLEKGVTKAYGVLTAGSQSGTSAVYVPTLARNDIAFVNATSKITAAAGLNVVKTGDVIRIRGSAGNDTEYTVATGNVATEIVLTSAPVEEAAGAMITIAKQALQSNNCVVDLNTGLMWMRYGSYSPAKLGATSTGALFWTATAVSIHAANNDIWIPTASKGSMTVRIKAGAGEILKYTVGYGYLFGFAGANAKLPGFRLVSKAVNGTDLDLVLNTGNITCVAEGSDAVPVNGAISLACNGIFPFAKACNQAGVGGYSDWRVPNIFELNQLAGIGATGGVPNTTAFPSWPITPLWSSSTTFPADAGNSWYVLFANTASLTMGARDAQTVSKFVILVRGGV</sequence>
<gene>
    <name evidence="3" type="ORF">MM415A02022_0009</name>
    <name evidence="2" type="ORF">MM415B00576_0045</name>
    <name evidence="4" type="ORF">TM448B02410_0008</name>
</gene>
<reference evidence="2" key="1">
    <citation type="submission" date="2020-03" db="EMBL/GenBank/DDBJ databases">
        <title>The deep terrestrial virosphere.</title>
        <authorList>
            <person name="Holmfeldt K."/>
            <person name="Nilsson E."/>
            <person name="Simone D."/>
            <person name="Lopez-Fernandez M."/>
            <person name="Wu X."/>
            <person name="de Brujin I."/>
            <person name="Lundin D."/>
            <person name="Andersson A."/>
            <person name="Bertilsson S."/>
            <person name="Dopson M."/>
        </authorList>
    </citation>
    <scope>NUCLEOTIDE SEQUENCE</scope>
    <source>
        <strain evidence="3">MM415A02022</strain>
        <strain evidence="2">MM415B00576</strain>
        <strain evidence="4">TM448B02410</strain>
    </source>
</reference>
<protein>
    <recommendedName>
        <fullName evidence="1">Lcl C-terminal domain-containing protein</fullName>
    </recommendedName>
</protein>
<dbReference type="AlphaFoldDB" id="A0A6M3J3E0"/>
<organism evidence="2">
    <name type="scientific">viral metagenome</name>
    <dbReference type="NCBI Taxonomy" id="1070528"/>
    <lineage>
        <taxon>unclassified sequences</taxon>
        <taxon>metagenomes</taxon>
        <taxon>organismal metagenomes</taxon>
    </lineage>
</organism>
<feature type="domain" description="Lcl C-terminal" evidence="1">
    <location>
        <begin position="269"/>
        <end position="362"/>
    </location>
</feature>
<dbReference type="EMBL" id="MT141506">
    <property type="protein sequence ID" value="QJA63825.1"/>
    <property type="molecule type" value="Genomic_DNA"/>
</dbReference>
<accession>A0A6M3J3E0</accession>
<evidence type="ECO:0000313" key="4">
    <source>
        <dbReference type="EMBL" id="QJI01258.1"/>
    </source>
</evidence>
<dbReference type="Pfam" id="PF07603">
    <property type="entry name" value="Lcl_C"/>
    <property type="match status" value="1"/>
</dbReference>